<dbReference type="GeneID" id="112455514"/>
<evidence type="ECO:0000313" key="3">
    <source>
        <dbReference type="RefSeq" id="XP_024873244.1"/>
    </source>
</evidence>
<dbReference type="InterPro" id="IPR005312">
    <property type="entry name" value="DUF1759"/>
</dbReference>
<keyword evidence="2" id="KW-1185">Reference proteome</keyword>
<evidence type="ECO:0000313" key="2">
    <source>
        <dbReference type="Proteomes" id="UP000504618"/>
    </source>
</evidence>
<dbReference type="Proteomes" id="UP000504618">
    <property type="component" value="Unplaced"/>
</dbReference>
<dbReference type="OrthoDB" id="6783326at2759"/>
<proteinExistence type="predicted"/>
<organism evidence="2 3">
    <name type="scientific">Temnothorax curvispinosus</name>
    <dbReference type="NCBI Taxonomy" id="300111"/>
    <lineage>
        <taxon>Eukaryota</taxon>
        <taxon>Metazoa</taxon>
        <taxon>Ecdysozoa</taxon>
        <taxon>Arthropoda</taxon>
        <taxon>Hexapoda</taxon>
        <taxon>Insecta</taxon>
        <taxon>Pterygota</taxon>
        <taxon>Neoptera</taxon>
        <taxon>Endopterygota</taxon>
        <taxon>Hymenoptera</taxon>
        <taxon>Apocrita</taxon>
        <taxon>Aculeata</taxon>
        <taxon>Formicoidea</taxon>
        <taxon>Formicidae</taxon>
        <taxon>Myrmicinae</taxon>
        <taxon>Temnothorax</taxon>
    </lineage>
</organism>
<dbReference type="Pfam" id="PF03564">
    <property type="entry name" value="DUF1759"/>
    <property type="match status" value="1"/>
</dbReference>
<gene>
    <name evidence="3" type="primary">LOC112455514</name>
</gene>
<dbReference type="RefSeq" id="XP_024873244.1">
    <property type="nucleotide sequence ID" value="XM_025017476.1"/>
</dbReference>
<feature type="compositionally biased region" description="Polar residues" evidence="1">
    <location>
        <begin position="385"/>
        <end position="402"/>
    </location>
</feature>
<protein>
    <submittedName>
        <fullName evidence="3">Uncharacterized protein LOC112455514</fullName>
    </submittedName>
</protein>
<feature type="region of interest" description="Disordered" evidence="1">
    <location>
        <begin position="385"/>
        <end position="411"/>
    </location>
</feature>
<name>A0A6J1PTR6_9HYME</name>
<accession>A0A6J1PTR6</accession>
<sequence length="785" mass="87428">MSRAQVVRRELCVQRMREIHELSMLAAENVAQRPGFLVRYPTVARLVADFKAAHLKIIQNASDEEFAAEDMIRREFDTMRFGVIGWYEKFVGADHASTSNPQAPARASSIKLPKIPLPQFAGDLALWPSFIALFNASIHESQDLSSMKKYQYLVASLKGEALNVVKNLPLSADNYAIAYDALVSRYQNKRDLTDYHVDSMLNAKPLKSESAAPLRTLLDTFVENTRALSLLGFPTDAWDYLLLKFLLGKLPRSLREKFESEHRAEEMPKYTQLIKFLTEHCRVLASVSGISSFAQSPSSALKGSASASAFVTNTKDCPVCQGQHIVYKCPQFLKLSPRERHSTAKTANLCINCLRAGHGTDNCSSTGTCRSCRNKHHTLLHFERSANSASTPASDESANEQTSPPPKSEPLVTMTSTVRSNSVVLLSTVQAEAIDIHGNPFPVRVLLDSASQLNFASKSCMQRGGFSRTKHRTVVLAVNNTKAAATRGNTLFVIRARGRDDIRLPIEATILPRIAGQLPNSQVERGAWEHLEGLRLANPLYHQPGPVDILLGAENFASLLRDGRRVGRKGEPDAFNTVFGWVLVGAVSAQAPQSTHSFVTLESLDASLSRFWQLDEIPTALPYSQEDRRCEELFARTTCRDPASGRFVVSYPFTKDNPCFVGTRELALKRFRALERRFKLDPDFKTNYVKFMKDYLDNGYMKPIGQPFPADGRVFYLPHHGVLKADSTTTKLRVVFDASSRDLNGVSLNQVLQSGPKLQADIFVILLRFRIGRVALTADVKQMFL</sequence>
<evidence type="ECO:0000256" key="1">
    <source>
        <dbReference type="SAM" id="MobiDB-lite"/>
    </source>
</evidence>
<dbReference type="PANTHER" id="PTHR47331:SF4">
    <property type="entry name" value="PEPTIDASE S1 DOMAIN-CONTAINING PROTEIN"/>
    <property type="match status" value="1"/>
</dbReference>
<dbReference type="PANTHER" id="PTHR47331">
    <property type="entry name" value="PHD-TYPE DOMAIN-CONTAINING PROTEIN"/>
    <property type="match status" value="1"/>
</dbReference>
<dbReference type="AlphaFoldDB" id="A0A6J1PTR6"/>
<reference evidence="3" key="1">
    <citation type="submission" date="2025-08" db="UniProtKB">
        <authorList>
            <consortium name="RefSeq"/>
        </authorList>
    </citation>
    <scope>IDENTIFICATION</scope>
    <source>
        <tissue evidence="3">Whole body</tissue>
    </source>
</reference>